<dbReference type="InterPro" id="IPR004875">
    <property type="entry name" value="DDE_SF_endonuclease_dom"/>
</dbReference>
<dbReference type="GO" id="GO:0003677">
    <property type="term" value="F:DNA binding"/>
    <property type="evidence" value="ECO:0007669"/>
    <property type="project" value="UniProtKB-KW"/>
</dbReference>
<name>A0A8S2WRM1_9BILA</name>
<comment type="similarity">
    <text evidence="1">Belongs to the tigger transposable element derived protein family.</text>
</comment>
<dbReference type="Proteomes" id="UP000681722">
    <property type="component" value="Unassembled WGS sequence"/>
</dbReference>
<dbReference type="GO" id="GO:0005634">
    <property type="term" value="C:nucleus"/>
    <property type="evidence" value="ECO:0007669"/>
    <property type="project" value="TreeGrafter"/>
</dbReference>
<gene>
    <name evidence="4" type="ORF">SRO942_LOCUS42608</name>
</gene>
<dbReference type="SUPFAM" id="SSF46689">
    <property type="entry name" value="Homeodomain-like"/>
    <property type="match status" value="1"/>
</dbReference>
<dbReference type="EMBL" id="CAJOBC010099059">
    <property type="protein sequence ID" value="CAF4458284.1"/>
    <property type="molecule type" value="Genomic_DNA"/>
</dbReference>
<evidence type="ECO:0000313" key="5">
    <source>
        <dbReference type="Proteomes" id="UP000681722"/>
    </source>
</evidence>
<dbReference type="InterPro" id="IPR036397">
    <property type="entry name" value="RNaseH_sf"/>
</dbReference>
<sequence length="354" mass="40835">MPRTYIKKTARQQYSIEDLMNAVNSIKEGKTIRQVARDKQIPLSTLQRHAAGDVEHFGPGRPTYFTIEEEKYLASALTMLQEWGEPLTTQDFLKVAAVYARELGRPNMFSDEIAGYDWYNGFMKRHSEFKLKTPQPLEKSRANVSGSTITKWFDLTESIFEKHNLIDKPSQIFNCDETGFSDNKATKKVIVRKNKKFTYQRQYGSGKTHITTLFCISASGQILPPYIVYKSKRLLANWCLKGPKGAAYNTSKNGWMEEETFFQWFMELFLKHTKNIPRPLLLLLDGHGSHRSVRLIQAAIEHEVILLALPPHTTHILQPLDVVVFKPVKDKWKKILASNQNSDVQVTYFRTREC</sequence>
<dbReference type="OrthoDB" id="10043687at2759"/>
<feature type="domain" description="HTH CENPB-type" evidence="3">
    <location>
        <begin position="57"/>
        <end position="132"/>
    </location>
</feature>
<reference evidence="4" key="1">
    <citation type="submission" date="2021-02" db="EMBL/GenBank/DDBJ databases">
        <authorList>
            <person name="Nowell W R."/>
        </authorList>
    </citation>
    <scope>NUCLEOTIDE SEQUENCE</scope>
</reference>
<organism evidence="4 5">
    <name type="scientific">Didymodactylos carnosus</name>
    <dbReference type="NCBI Taxonomy" id="1234261"/>
    <lineage>
        <taxon>Eukaryota</taxon>
        <taxon>Metazoa</taxon>
        <taxon>Spiralia</taxon>
        <taxon>Gnathifera</taxon>
        <taxon>Rotifera</taxon>
        <taxon>Eurotatoria</taxon>
        <taxon>Bdelloidea</taxon>
        <taxon>Philodinida</taxon>
        <taxon>Philodinidae</taxon>
        <taxon>Didymodactylos</taxon>
    </lineage>
</organism>
<dbReference type="PROSITE" id="PS51253">
    <property type="entry name" value="HTH_CENPB"/>
    <property type="match status" value="1"/>
</dbReference>
<dbReference type="InterPro" id="IPR006600">
    <property type="entry name" value="HTH_CenpB_DNA-bd_dom"/>
</dbReference>
<dbReference type="AlphaFoldDB" id="A0A8S2WRM1"/>
<keyword evidence="2" id="KW-0238">DNA-binding</keyword>
<protein>
    <recommendedName>
        <fullName evidence="3">HTH CENPB-type domain-containing protein</fullName>
    </recommendedName>
</protein>
<dbReference type="InterPro" id="IPR009057">
    <property type="entry name" value="Homeodomain-like_sf"/>
</dbReference>
<evidence type="ECO:0000256" key="2">
    <source>
        <dbReference type="ARBA" id="ARBA00023125"/>
    </source>
</evidence>
<dbReference type="PANTHER" id="PTHR19303:SF74">
    <property type="entry name" value="POGO TRANSPOSABLE ELEMENT WITH KRAB DOMAIN"/>
    <property type="match status" value="1"/>
</dbReference>
<dbReference type="Pfam" id="PF03184">
    <property type="entry name" value="DDE_1"/>
    <property type="match status" value="1"/>
</dbReference>
<comment type="caution">
    <text evidence="4">The sequence shown here is derived from an EMBL/GenBank/DDBJ whole genome shotgun (WGS) entry which is preliminary data.</text>
</comment>
<dbReference type="PANTHER" id="PTHR19303">
    <property type="entry name" value="TRANSPOSON"/>
    <property type="match status" value="1"/>
</dbReference>
<dbReference type="Gene3D" id="1.10.10.10">
    <property type="entry name" value="Winged helix-like DNA-binding domain superfamily/Winged helix DNA-binding domain"/>
    <property type="match status" value="1"/>
</dbReference>
<evidence type="ECO:0000256" key="1">
    <source>
        <dbReference type="ARBA" id="ARBA00010881"/>
    </source>
</evidence>
<dbReference type="Gene3D" id="3.30.420.10">
    <property type="entry name" value="Ribonuclease H-like superfamily/Ribonuclease H"/>
    <property type="match status" value="1"/>
</dbReference>
<evidence type="ECO:0000259" key="3">
    <source>
        <dbReference type="PROSITE" id="PS51253"/>
    </source>
</evidence>
<dbReference type="InterPro" id="IPR036388">
    <property type="entry name" value="WH-like_DNA-bd_sf"/>
</dbReference>
<accession>A0A8S2WRM1</accession>
<evidence type="ECO:0000313" key="4">
    <source>
        <dbReference type="EMBL" id="CAF4458284.1"/>
    </source>
</evidence>
<dbReference type="InterPro" id="IPR050863">
    <property type="entry name" value="CenT-Element_Derived"/>
</dbReference>
<proteinExistence type="inferred from homology"/>